<name>A0ABT5U764_9GAMM</name>
<evidence type="ECO:0000313" key="5">
    <source>
        <dbReference type="EMBL" id="MDE1462214.1"/>
    </source>
</evidence>
<feature type="domain" description="ATP-grasp" evidence="3">
    <location>
        <begin position="336"/>
        <end position="579"/>
    </location>
</feature>
<reference evidence="5 6" key="1">
    <citation type="submission" date="2022-11" db="EMBL/GenBank/DDBJ databases">
        <title>Spartinivicinus poritis sp. nov., isolated from scleractinian coral Porites lutea.</title>
        <authorList>
            <person name="Zhang G."/>
            <person name="Cai L."/>
            <person name="Wei Q."/>
        </authorList>
    </citation>
    <scope>NUCLEOTIDE SEQUENCE [LARGE SCALE GENOMIC DNA]</scope>
    <source>
        <strain evidence="5 6">A2-2</strain>
    </source>
</reference>
<dbReference type="InterPro" id="IPR000182">
    <property type="entry name" value="GNAT_dom"/>
</dbReference>
<dbReference type="InterPro" id="IPR017534">
    <property type="entry name" value="GNAT-acetyltransferase"/>
</dbReference>
<feature type="domain" description="N-acetyltransferase" evidence="4">
    <location>
        <begin position="117"/>
        <end position="267"/>
    </location>
</feature>
<keyword evidence="6" id="KW-1185">Reference proteome</keyword>
<accession>A0ABT5U764</accession>
<evidence type="ECO:0000256" key="1">
    <source>
        <dbReference type="ARBA" id="ARBA00023211"/>
    </source>
</evidence>
<evidence type="ECO:0000256" key="2">
    <source>
        <dbReference type="PROSITE-ProRule" id="PRU00409"/>
    </source>
</evidence>
<dbReference type="SUPFAM" id="SSF55729">
    <property type="entry name" value="Acyl-CoA N-acyltransferases (Nat)"/>
    <property type="match status" value="1"/>
</dbReference>
<keyword evidence="2" id="KW-0067">ATP-binding</keyword>
<dbReference type="Proteomes" id="UP001528823">
    <property type="component" value="Unassembled WGS sequence"/>
</dbReference>
<protein>
    <submittedName>
        <fullName evidence="5">N-acetylglutaminylglutamine synthetase</fullName>
    </submittedName>
</protein>
<proteinExistence type="predicted"/>
<dbReference type="PROSITE" id="PS51186">
    <property type="entry name" value="GNAT"/>
    <property type="match status" value="1"/>
</dbReference>
<dbReference type="EMBL" id="JAPMOU010000009">
    <property type="protein sequence ID" value="MDE1462214.1"/>
    <property type="molecule type" value="Genomic_DNA"/>
</dbReference>
<gene>
    <name evidence="5" type="primary">ngg</name>
    <name evidence="5" type="ORF">ORQ98_09535</name>
</gene>
<comment type="caution">
    <text evidence="5">The sequence shown here is derived from an EMBL/GenBank/DDBJ whole genome shotgun (WGS) entry which is preliminary data.</text>
</comment>
<dbReference type="InterPro" id="IPR011761">
    <property type="entry name" value="ATP-grasp"/>
</dbReference>
<evidence type="ECO:0000313" key="6">
    <source>
        <dbReference type="Proteomes" id="UP001528823"/>
    </source>
</evidence>
<keyword evidence="1" id="KW-0464">Manganese</keyword>
<evidence type="ECO:0000259" key="4">
    <source>
        <dbReference type="PROSITE" id="PS51186"/>
    </source>
</evidence>
<dbReference type="InterPro" id="IPR013651">
    <property type="entry name" value="ATP-grasp_RimK-type"/>
</dbReference>
<evidence type="ECO:0000259" key="3">
    <source>
        <dbReference type="PROSITE" id="PS50975"/>
    </source>
</evidence>
<dbReference type="PANTHER" id="PTHR21621">
    <property type="entry name" value="RIBOSOMAL PROTEIN S6 MODIFICATION PROTEIN"/>
    <property type="match status" value="1"/>
</dbReference>
<dbReference type="Pfam" id="PF08443">
    <property type="entry name" value="RimK"/>
    <property type="match status" value="1"/>
</dbReference>
<organism evidence="5 6">
    <name type="scientific">Spartinivicinus poritis</name>
    <dbReference type="NCBI Taxonomy" id="2994640"/>
    <lineage>
        <taxon>Bacteria</taxon>
        <taxon>Pseudomonadati</taxon>
        <taxon>Pseudomonadota</taxon>
        <taxon>Gammaproteobacteria</taxon>
        <taxon>Oceanospirillales</taxon>
        <taxon>Zooshikellaceae</taxon>
        <taxon>Spartinivicinus</taxon>
    </lineage>
</organism>
<dbReference type="Gene3D" id="3.40.630.30">
    <property type="match status" value="1"/>
</dbReference>
<dbReference type="RefSeq" id="WP_274688571.1">
    <property type="nucleotide sequence ID" value="NZ_JAPMOU010000009.1"/>
</dbReference>
<sequence>MQLDQPVSNERLLRKQLPSFNNLKAVANHHEDKQLPENIIIPCGWGRLLIGNTFQDPQQLANTLAEESEGQRDIALYVSNPHVVLSYSPQHLFLDPSDTLRIWMDNYRAAKKPFSHLQIRRACSIEDATAINALYQQRKMVPVDPQQVEFYKNSRKVIFFVAEHVANKEIIGTVIAVNHRESYGDPTHGSSLWSLAVSPNTQVAGVGEALVRHIIEYCAARGCHYLDLSVLHSNKMAKELYKKIGFKPINTFAIKNKNAINEKLFLGDNQPEKLNPYAKIITDEAMRRGIDVTVQDYAENLFTLSLGGRKIRCHESLSDVTPAVSMHLCQQKALTHKVLKNAGLNTPEYCTYQSELQANAFLAKHQAIVVKPANSEQGRGITVNIQNHTTLMSAIERAQHESADILLEKFYLGLDLRVVVIGYQVVAAAIRKPAEIIGDGIHSIKRLVTYQSRRRQAATGGESRIPIDSETERCVTEQGYSWSTILPKGKQLFVCKTANLHTGGTLQDVTTSLSDTLRTVSEQAAQALAIPVVGLDLIVPSPSANEYVIIEANERPGLENHAPQPTAEKFIDLLFPLSNKKIK</sequence>
<dbReference type="PANTHER" id="PTHR21621:SF0">
    <property type="entry name" value="BETA-CITRYLGLUTAMATE SYNTHASE B-RELATED"/>
    <property type="match status" value="1"/>
</dbReference>
<dbReference type="CDD" id="cd04301">
    <property type="entry name" value="NAT_SF"/>
    <property type="match status" value="1"/>
</dbReference>
<keyword evidence="2" id="KW-0547">Nucleotide-binding</keyword>
<dbReference type="InterPro" id="IPR016181">
    <property type="entry name" value="Acyl_CoA_acyltransferase"/>
</dbReference>
<dbReference type="PROSITE" id="PS50975">
    <property type="entry name" value="ATP_GRASP"/>
    <property type="match status" value="1"/>
</dbReference>
<dbReference type="Pfam" id="PF00583">
    <property type="entry name" value="Acetyltransf_1"/>
    <property type="match status" value="1"/>
</dbReference>
<dbReference type="Gene3D" id="3.30.470.20">
    <property type="entry name" value="ATP-grasp fold, B domain"/>
    <property type="match status" value="2"/>
</dbReference>
<dbReference type="NCBIfam" id="TIGR03103">
    <property type="entry name" value="trio_acet_GNAT"/>
    <property type="match status" value="1"/>
</dbReference>
<dbReference type="SUPFAM" id="SSF56059">
    <property type="entry name" value="Glutathione synthetase ATP-binding domain-like"/>
    <property type="match status" value="1"/>
</dbReference>